<dbReference type="InterPro" id="IPR008201">
    <property type="entry name" value="HepT-like"/>
</dbReference>
<keyword evidence="6" id="KW-1185">Reference proteome</keyword>
<gene>
    <name evidence="5" type="ORF">A130_14305</name>
</gene>
<dbReference type="GO" id="GO:0110001">
    <property type="term" value="C:toxin-antitoxin complex"/>
    <property type="evidence" value="ECO:0007669"/>
    <property type="project" value="InterPro"/>
</dbReference>
<dbReference type="Proteomes" id="UP000094165">
    <property type="component" value="Unassembled WGS sequence"/>
</dbReference>
<protein>
    <recommendedName>
        <fullName evidence="7">DUF86 domain-containing protein</fullName>
    </recommendedName>
</protein>
<evidence type="ECO:0000256" key="2">
    <source>
        <dbReference type="ARBA" id="ARBA00022722"/>
    </source>
</evidence>
<dbReference type="Gene3D" id="1.20.120.580">
    <property type="entry name" value="bsu32300-like"/>
    <property type="match status" value="1"/>
</dbReference>
<dbReference type="GO" id="GO:0004540">
    <property type="term" value="F:RNA nuclease activity"/>
    <property type="evidence" value="ECO:0007669"/>
    <property type="project" value="InterPro"/>
</dbReference>
<dbReference type="PANTHER" id="PTHR33397">
    <property type="entry name" value="UPF0331 PROTEIN YUTE"/>
    <property type="match status" value="1"/>
</dbReference>
<keyword evidence="2" id="KW-0540">Nuclease</keyword>
<organism evidence="5 6">
    <name type="scientific">Vibrio genomosp. F6 str. FF-238</name>
    <dbReference type="NCBI Taxonomy" id="1191298"/>
    <lineage>
        <taxon>Bacteria</taxon>
        <taxon>Pseudomonadati</taxon>
        <taxon>Pseudomonadota</taxon>
        <taxon>Gammaproteobacteria</taxon>
        <taxon>Vibrionales</taxon>
        <taxon>Vibrionaceae</taxon>
        <taxon>Vibrio</taxon>
    </lineage>
</organism>
<dbReference type="InterPro" id="IPR037038">
    <property type="entry name" value="HepT-like_sf"/>
</dbReference>
<comment type="caution">
    <text evidence="5">The sequence shown here is derived from an EMBL/GenBank/DDBJ whole genome shotgun (WGS) entry which is preliminary data.</text>
</comment>
<evidence type="ECO:0000256" key="3">
    <source>
        <dbReference type="ARBA" id="ARBA00022801"/>
    </source>
</evidence>
<dbReference type="AlphaFoldDB" id="A0A1E5D3H6"/>
<dbReference type="Pfam" id="PF01934">
    <property type="entry name" value="HepT-like"/>
    <property type="match status" value="1"/>
</dbReference>
<dbReference type="InterPro" id="IPR052379">
    <property type="entry name" value="Type_VII_TA_RNase"/>
</dbReference>
<name>A0A1E5D3H6_9VIBR</name>
<proteinExistence type="inferred from homology"/>
<dbReference type="RefSeq" id="WP_017052612.1">
    <property type="nucleotide sequence ID" value="NZ_AJYW02000073.1"/>
</dbReference>
<evidence type="ECO:0000313" key="6">
    <source>
        <dbReference type="Proteomes" id="UP000094165"/>
    </source>
</evidence>
<accession>A0A1E5D3H6</accession>
<dbReference type="GO" id="GO:0016787">
    <property type="term" value="F:hydrolase activity"/>
    <property type="evidence" value="ECO:0007669"/>
    <property type="project" value="UniProtKB-KW"/>
</dbReference>
<dbReference type="NCBIfam" id="NF047751">
    <property type="entry name" value="HepT_toxin"/>
    <property type="match status" value="1"/>
</dbReference>
<keyword evidence="1" id="KW-1277">Toxin-antitoxin system</keyword>
<evidence type="ECO:0000313" key="5">
    <source>
        <dbReference type="EMBL" id="OEE77699.1"/>
    </source>
</evidence>
<evidence type="ECO:0008006" key="7">
    <source>
        <dbReference type="Google" id="ProtNLM"/>
    </source>
</evidence>
<comment type="similarity">
    <text evidence="4">Belongs to the HepT RNase toxin family.</text>
</comment>
<keyword evidence="3" id="KW-0378">Hydrolase</keyword>
<sequence>MNKGLELYLVEVKSHKEKYLKELNELRFDLNKSELKSRDYLATERLLQVFTEMCIGLSKHMVKKLQKKSATEAYQSFSILKEHNLISSHELRTWKQVIGMRNGLVHDYLNIDLLIIEDILREGHYQTLADFTDKAVIFLLSES</sequence>
<reference evidence="5 6" key="1">
    <citation type="journal article" date="2012" name="Science">
        <title>Ecological populations of bacteria act as socially cohesive units of antibiotic production and resistance.</title>
        <authorList>
            <person name="Cordero O.X."/>
            <person name="Wildschutte H."/>
            <person name="Kirkup B."/>
            <person name="Proehl S."/>
            <person name="Ngo L."/>
            <person name="Hussain F."/>
            <person name="Le Roux F."/>
            <person name="Mincer T."/>
            <person name="Polz M.F."/>
        </authorList>
    </citation>
    <scope>NUCLEOTIDE SEQUENCE [LARGE SCALE GENOMIC DNA]</scope>
    <source>
        <strain evidence="5 6">FF-238</strain>
    </source>
</reference>
<dbReference type="EMBL" id="AJYW02000073">
    <property type="protein sequence ID" value="OEE77699.1"/>
    <property type="molecule type" value="Genomic_DNA"/>
</dbReference>
<evidence type="ECO:0000256" key="1">
    <source>
        <dbReference type="ARBA" id="ARBA00022649"/>
    </source>
</evidence>
<dbReference type="PANTHER" id="PTHR33397:SF5">
    <property type="entry name" value="RNASE YUTE-RELATED"/>
    <property type="match status" value="1"/>
</dbReference>
<evidence type="ECO:0000256" key="4">
    <source>
        <dbReference type="ARBA" id="ARBA00024207"/>
    </source>
</evidence>